<evidence type="ECO:0000256" key="3">
    <source>
        <dbReference type="ARBA" id="ARBA00022692"/>
    </source>
</evidence>
<reference evidence="7" key="1">
    <citation type="journal article" date="2014" name="Int. J. Syst. Evol. Microbiol.">
        <title>Complete genome sequence of Corynebacterium casei LMG S-19264T (=DSM 44701T), isolated from a smear-ripened cheese.</title>
        <authorList>
            <consortium name="US DOE Joint Genome Institute (JGI-PGF)"/>
            <person name="Walter F."/>
            <person name="Albersmeier A."/>
            <person name="Kalinowski J."/>
            <person name="Ruckert C."/>
        </authorList>
    </citation>
    <scope>NUCLEOTIDE SEQUENCE</scope>
    <source>
        <strain evidence="7">CGMCC 4.7679</strain>
    </source>
</reference>
<dbReference type="InterPro" id="IPR002781">
    <property type="entry name" value="TM_pro_TauE-like"/>
</dbReference>
<feature type="transmembrane region" description="Helical" evidence="6">
    <location>
        <begin position="105"/>
        <end position="124"/>
    </location>
</feature>
<accession>A0A8H9ISQ1</accession>
<organism evidence="7 8">
    <name type="scientific">Amycolatopsis bartoniae</name>
    <dbReference type="NCBI Taxonomy" id="941986"/>
    <lineage>
        <taxon>Bacteria</taxon>
        <taxon>Bacillati</taxon>
        <taxon>Actinomycetota</taxon>
        <taxon>Actinomycetes</taxon>
        <taxon>Pseudonocardiales</taxon>
        <taxon>Pseudonocardiaceae</taxon>
        <taxon>Amycolatopsis</taxon>
    </lineage>
</organism>
<evidence type="ECO:0000256" key="2">
    <source>
        <dbReference type="ARBA" id="ARBA00009142"/>
    </source>
</evidence>
<reference evidence="7" key="2">
    <citation type="submission" date="2020-09" db="EMBL/GenBank/DDBJ databases">
        <authorList>
            <person name="Sun Q."/>
            <person name="Zhou Y."/>
        </authorList>
    </citation>
    <scope>NUCLEOTIDE SEQUENCE</scope>
    <source>
        <strain evidence="7">CGMCC 4.7679</strain>
    </source>
</reference>
<feature type="transmembrane region" description="Helical" evidence="6">
    <location>
        <begin position="181"/>
        <end position="201"/>
    </location>
</feature>
<keyword evidence="6" id="KW-1003">Cell membrane</keyword>
<feature type="transmembrane region" description="Helical" evidence="6">
    <location>
        <begin position="144"/>
        <end position="175"/>
    </location>
</feature>
<name>A0A8H9ISQ1_9PSEU</name>
<dbReference type="RefSeq" id="WP_145935267.1">
    <property type="nucleotide sequence ID" value="NZ_BNAV01000003.1"/>
</dbReference>
<comment type="similarity">
    <text evidence="2 6">Belongs to the 4-toluene sulfonate uptake permease (TSUP) (TC 2.A.102) family.</text>
</comment>
<dbReference type="InterPro" id="IPR051598">
    <property type="entry name" value="TSUP/Inactive_protease-like"/>
</dbReference>
<keyword evidence="8" id="KW-1185">Reference proteome</keyword>
<evidence type="ECO:0000256" key="6">
    <source>
        <dbReference type="RuleBase" id="RU363041"/>
    </source>
</evidence>
<dbReference type="Pfam" id="PF01925">
    <property type="entry name" value="TauE"/>
    <property type="match status" value="1"/>
</dbReference>
<feature type="transmembrane region" description="Helical" evidence="6">
    <location>
        <begin position="74"/>
        <end position="93"/>
    </location>
</feature>
<dbReference type="OrthoDB" id="5189995at2"/>
<proteinExistence type="inferred from homology"/>
<feature type="transmembrane region" description="Helical" evidence="6">
    <location>
        <begin position="30"/>
        <end position="53"/>
    </location>
</feature>
<dbReference type="AlphaFoldDB" id="A0A8H9ISQ1"/>
<keyword evidence="4 6" id="KW-1133">Transmembrane helix</keyword>
<dbReference type="Proteomes" id="UP000658656">
    <property type="component" value="Unassembled WGS sequence"/>
</dbReference>
<comment type="caution">
    <text evidence="7">The sequence shown here is derived from an EMBL/GenBank/DDBJ whole genome shotgun (WGS) entry which is preliminary data.</text>
</comment>
<dbReference type="EMBL" id="BNAV01000003">
    <property type="protein sequence ID" value="GHF54144.1"/>
    <property type="molecule type" value="Genomic_DNA"/>
</dbReference>
<feature type="transmembrane region" description="Helical" evidence="6">
    <location>
        <begin position="252"/>
        <end position="273"/>
    </location>
</feature>
<keyword evidence="3 6" id="KW-0812">Transmembrane</keyword>
<evidence type="ECO:0000313" key="7">
    <source>
        <dbReference type="EMBL" id="GHF54144.1"/>
    </source>
</evidence>
<comment type="subcellular location">
    <subcellularLocation>
        <location evidence="6">Cell membrane</location>
        <topology evidence="6">Multi-pass membrane protein</topology>
    </subcellularLocation>
    <subcellularLocation>
        <location evidence="1">Membrane</location>
        <topology evidence="1">Multi-pass membrane protein</topology>
    </subcellularLocation>
</comment>
<keyword evidence="5 6" id="KW-0472">Membrane</keyword>
<sequence>MSWQLVLAGLLVGFVIGLTGMGGGALMTPILVLFFGVNALVAVSSDLVASLVVKPVGAAVHRHRGTVHWRLVRLLCLGSVPGAFGSVVALRLLADPAAVARITQIGLGVVLLCAVVAAVARDVLDRRGRPATDTVTPKPVPTVLIGLVGGTAVGLTSAGSGTLVIVCLLLCYPALAPRTLVGTDLAQAIPLVGAAAVAHLIFGDVQFALTGQLLVGALPGVAAGALVSARAVGAVLKPVLALVLTFSAVKLLGAPTPAAFLASGGAVLISLVAETSRRAGTLSRG</sequence>
<dbReference type="GO" id="GO:0005886">
    <property type="term" value="C:plasma membrane"/>
    <property type="evidence" value="ECO:0007669"/>
    <property type="project" value="UniProtKB-SubCell"/>
</dbReference>
<dbReference type="PANTHER" id="PTHR43701:SF2">
    <property type="entry name" value="MEMBRANE TRANSPORTER PROTEIN YJNA-RELATED"/>
    <property type="match status" value="1"/>
</dbReference>
<feature type="transmembrane region" description="Helical" evidence="6">
    <location>
        <begin position="213"/>
        <end position="232"/>
    </location>
</feature>
<evidence type="ECO:0000256" key="4">
    <source>
        <dbReference type="ARBA" id="ARBA00022989"/>
    </source>
</evidence>
<gene>
    <name evidence="7" type="ORF">GCM10017566_29530</name>
</gene>
<protein>
    <recommendedName>
        <fullName evidence="6">Probable membrane transporter protein</fullName>
    </recommendedName>
</protein>
<evidence type="ECO:0000313" key="8">
    <source>
        <dbReference type="Proteomes" id="UP000658656"/>
    </source>
</evidence>
<evidence type="ECO:0000256" key="1">
    <source>
        <dbReference type="ARBA" id="ARBA00004141"/>
    </source>
</evidence>
<dbReference type="PANTHER" id="PTHR43701">
    <property type="entry name" value="MEMBRANE TRANSPORTER PROTEIN MJ0441-RELATED"/>
    <property type="match status" value="1"/>
</dbReference>
<evidence type="ECO:0000256" key="5">
    <source>
        <dbReference type="ARBA" id="ARBA00023136"/>
    </source>
</evidence>